<dbReference type="InterPro" id="IPR052690">
    <property type="entry name" value="Antho-RFamide"/>
</dbReference>
<gene>
    <name evidence="3" type="ORF">ENR15_13745</name>
</gene>
<proteinExistence type="predicted"/>
<feature type="region of interest" description="Disordered" evidence="1">
    <location>
        <begin position="262"/>
        <end position="282"/>
    </location>
</feature>
<feature type="compositionally biased region" description="Polar residues" evidence="1">
    <location>
        <begin position="457"/>
        <end position="597"/>
    </location>
</feature>
<dbReference type="PANTHER" id="PTHR31709:SF3">
    <property type="entry name" value="LEUCINE ZIPPER PROTEIN 4-RELATED"/>
    <property type="match status" value="1"/>
</dbReference>
<protein>
    <recommendedName>
        <fullName evidence="2">Peptidase C14 caspase domain-containing protein</fullName>
    </recommendedName>
</protein>
<dbReference type="Gene3D" id="3.40.50.1460">
    <property type="match status" value="1"/>
</dbReference>
<feature type="domain" description="Peptidase C14 caspase" evidence="2">
    <location>
        <begin position="14"/>
        <end position="228"/>
    </location>
</feature>
<dbReference type="GO" id="GO:0004197">
    <property type="term" value="F:cysteine-type endopeptidase activity"/>
    <property type="evidence" value="ECO:0007669"/>
    <property type="project" value="InterPro"/>
</dbReference>
<feature type="compositionally biased region" description="Basic and acidic residues" evidence="1">
    <location>
        <begin position="426"/>
        <end position="455"/>
    </location>
</feature>
<sequence length="805" mass="84863">MVELAGMKNYGSIAIGVNQYQFFQPLSFAQQDAQALNNFLIELGGFAAPKCQLLTESSPPNVYVAEGIGNRSTYPNRENIRQALLAGCEQLAAGDIFWFFFSGYGVSWQGEDYLMPIEGNPDDVGNTGIPTREILESLKAASGSDRALVILDVNRATGTLGNARIGPATEAIARQLEIPTIFSCQHDQFSREVAGLERGFFTAALLEGLRQGCHTLEQLDAHLRSRLPEISEQYFRPRQDPLLVIYPPAKIQGVLWPLEAPADANTPDTEHATDEALPLPPRTLPKEALVEGLPGRASVANLEELNGDKADNNSFSTATALLGAKQRPPATTNGASLSPSAPSPTVATDKDEAPTKREEKFSLAAVALILLCGIALAKLAAFIDQQPAQQQASTQETVADRMEKTSPLPGIIVPANSINGAGDSEPGSRGDSETGRLGDGETGSRGDSETGRLGDSETGSNTATGQPSNTATGQPSNTATAQPSNTATAQPSNTVTAQPSNTATGQPSNTATGQPSNTATAQPSNTATGQPSNTATGQPSNTATGQPSNTATGQPSNTATGQPSNTATGQPSNTATGQPSNTATGQPSNTATGQPSNTATGTASGSTQVNNATGNLPMAPLKSSQASAFVNAIARSRQIKPSDRLYPEAQQNIDRWSQVILDIAYARAEEGNFGNAIAAAKMVPFDRAQLRAKAEQQIATWQPQYQLQQENTKLLKDAEALIRPGVLTTYSQAIAKVSDITSGEPLHAQARTATELWSQKIWEIAQYRARRGRFPDAIAAAKLIPKDSSLYPEAQKAIVKWQPGN</sequence>
<feature type="compositionally biased region" description="Polar residues" evidence="1">
    <location>
        <begin position="329"/>
        <end position="346"/>
    </location>
</feature>
<organism evidence="3">
    <name type="scientific">Planktothricoides sp. SpSt-374</name>
    <dbReference type="NCBI Taxonomy" id="2282167"/>
    <lineage>
        <taxon>Bacteria</taxon>
        <taxon>Bacillati</taxon>
        <taxon>Cyanobacteriota</taxon>
        <taxon>Cyanophyceae</taxon>
        <taxon>Oscillatoriophycideae</taxon>
        <taxon>Oscillatoriales</taxon>
        <taxon>Oscillatoriaceae</taxon>
        <taxon>Planktothricoides</taxon>
    </lineage>
</organism>
<accession>A0A7C3VTN7</accession>
<dbReference type="GO" id="GO:0006508">
    <property type="term" value="P:proteolysis"/>
    <property type="evidence" value="ECO:0007669"/>
    <property type="project" value="InterPro"/>
</dbReference>
<feature type="region of interest" description="Disordered" evidence="1">
    <location>
        <begin position="407"/>
        <end position="619"/>
    </location>
</feature>
<dbReference type="Pfam" id="PF00656">
    <property type="entry name" value="Peptidase_C14"/>
    <property type="match status" value="1"/>
</dbReference>
<dbReference type="InterPro" id="IPR011600">
    <property type="entry name" value="Pept_C14_caspase"/>
</dbReference>
<dbReference type="SUPFAM" id="SSF52129">
    <property type="entry name" value="Caspase-like"/>
    <property type="match status" value="1"/>
</dbReference>
<comment type="caution">
    <text evidence="3">The sequence shown here is derived from an EMBL/GenBank/DDBJ whole genome shotgun (WGS) entry which is preliminary data.</text>
</comment>
<dbReference type="PANTHER" id="PTHR31709">
    <property type="entry name" value="LEUCINE ZIPPER PROTEIN 4-RELATED"/>
    <property type="match status" value="1"/>
</dbReference>
<feature type="compositionally biased region" description="Low complexity" evidence="1">
    <location>
        <begin position="598"/>
        <end position="607"/>
    </location>
</feature>
<evidence type="ECO:0000313" key="3">
    <source>
        <dbReference type="EMBL" id="HGG01675.1"/>
    </source>
</evidence>
<reference evidence="3" key="1">
    <citation type="journal article" date="2020" name="mSystems">
        <title>Genome- and Community-Level Interaction Insights into Carbon Utilization and Element Cycling Functions of Hydrothermarchaeota in Hydrothermal Sediment.</title>
        <authorList>
            <person name="Zhou Z."/>
            <person name="Liu Y."/>
            <person name="Xu W."/>
            <person name="Pan J."/>
            <person name="Luo Z.H."/>
            <person name="Li M."/>
        </authorList>
    </citation>
    <scope>NUCLEOTIDE SEQUENCE [LARGE SCALE GENOMIC DNA]</scope>
    <source>
        <strain evidence="3">SpSt-374</strain>
    </source>
</reference>
<feature type="region of interest" description="Disordered" evidence="1">
    <location>
        <begin position="324"/>
        <end position="354"/>
    </location>
</feature>
<dbReference type="EMBL" id="DSPX01000135">
    <property type="protein sequence ID" value="HGG01675.1"/>
    <property type="molecule type" value="Genomic_DNA"/>
</dbReference>
<evidence type="ECO:0000256" key="1">
    <source>
        <dbReference type="SAM" id="MobiDB-lite"/>
    </source>
</evidence>
<dbReference type="AlphaFoldDB" id="A0A7C3VTN7"/>
<dbReference type="InterPro" id="IPR029030">
    <property type="entry name" value="Caspase-like_dom_sf"/>
</dbReference>
<evidence type="ECO:0000259" key="2">
    <source>
        <dbReference type="Pfam" id="PF00656"/>
    </source>
</evidence>
<name>A0A7C3VTN7_9CYAN</name>